<name>A0AAV8ZRT9_9CUCU</name>
<keyword evidence="7" id="KW-1185">Reference proteome</keyword>
<dbReference type="GO" id="GO:0016298">
    <property type="term" value="F:lipase activity"/>
    <property type="evidence" value="ECO:0007669"/>
    <property type="project" value="InterPro"/>
</dbReference>
<dbReference type="SUPFAM" id="SSF53474">
    <property type="entry name" value="alpha/beta-Hydrolases"/>
    <property type="match status" value="1"/>
</dbReference>
<gene>
    <name evidence="6" type="ORF">NQ314_002501</name>
</gene>
<evidence type="ECO:0000259" key="5">
    <source>
        <dbReference type="Pfam" id="PF00151"/>
    </source>
</evidence>
<dbReference type="InterPro" id="IPR013818">
    <property type="entry name" value="Lipase"/>
</dbReference>
<dbReference type="PANTHER" id="PTHR11610">
    <property type="entry name" value="LIPASE"/>
    <property type="match status" value="1"/>
</dbReference>
<comment type="subcellular location">
    <subcellularLocation>
        <location evidence="1">Secreted</location>
    </subcellularLocation>
</comment>
<sequence length="273" mass="31147">ILEDIKDLSINDLLKLANDISRVKIGDVKDDDITLYLFTQSMRQPIIINNDTKNAIDLNKPTKFIIHGWIANSRRSWCKKGYKIAQLVIDVEIPPRNIHFVGHSLGAHISGFAAKKINEITSERVSRISGLDPAGPHFREYASVNEERLDKEDANVVDVIHTDAGTYGIDFPIGTLDIYVNGLRPQPGCLDNFNLMSFGDLIEHSYCNHARSTTYFHEWINKGKFYCKLCSSWENFLMNKCHKTLVFGEEDVNENVTGICVTRTHYHEPFLYN</sequence>
<comment type="caution">
    <text evidence="6">The sequence shown here is derived from an EMBL/GenBank/DDBJ whole genome shotgun (WGS) entry which is preliminary data.</text>
</comment>
<dbReference type="PANTHER" id="PTHR11610:SF173">
    <property type="entry name" value="LIPASE DOMAIN-CONTAINING PROTEIN-RELATED"/>
    <property type="match status" value="1"/>
</dbReference>
<accession>A0AAV8ZRT9</accession>
<protein>
    <recommendedName>
        <fullName evidence="5">Lipase domain-containing protein</fullName>
    </recommendedName>
</protein>
<dbReference type="InterPro" id="IPR000734">
    <property type="entry name" value="TAG_lipase"/>
</dbReference>
<evidence type="ECO:0000256" key="4">
    <source>
        <dbReference type="RuleBase" id="RU004262"/>
    </source>
</evidence>
<proteinExistence type="inferred from homology"/>
<dbReference type="Proteomes" id="UP001162156">
    <property type="component" value="Unassembled WGS sequence"/>
</dbReference>
<dbReference type="InterPro" id="IPR029058">
    <property type="entry name" value="AB_hydrolase_fold"/>
</dbReference>
<dbReference type="GO" id="GO:0016042">
    <property type="term" value="P:lipid catabolic process"/>
    <property type="evidence" value="ECO:0007669"/>
    <property type="project" value="TreeGrafter"/>
</dbReference>
<feature type="non-terminal residue" evidence="6">
    <location>
        <position position="1"/>
    </location>
</feature>
<dbReference type="AlphaFoldDB" id="A0AAV8ZRT9"/>
<dbReference type="EMBL" id="JANEYF010000769">
    <property type="protein sequence ID" value="KAJ8968062.1"/>
    <property type="molecule type" value="Genomic_DNA"/>
</dbReference>
<evidence type="ECO:0000313" key="6">
    <source>
        <dbReference type="EMBL" id="KAJ8968062.1"/>
    </source>
</evidence>
<evidence type="ECO:0000313" key="7">
    <source>
        <dbReference type="Proteomes" id="UP001162156"/>
    </source>
</evidence>
<dbReference type="GO" id="GO:0005615">
    <property type="term" value="C:extracellular space"/>
    <property type="evidence" value="ECO:0007669"/>
    <property type="project" value="TreeGrafter"/>
</dbReference>
<comment type="similarity">
    <text evidence="2 4">Belongs to the AB hydrolase superfamily. Lipase family.</text>
</comment>
<dbReference type="GO" id="GO:0017171">
    <property type="term" value="F:serine hydrolase activity"/>
    <property type="evidence" value="ECO:0007669"/>
    <property type="project" value="TreeGrafter"/>
</dbReference>
<evidence type="ECO:0000256" key="2">
    <source>
        <dbReference type="ARBA" id="ARBA00010701"/>
    </source>
</evidence>
<dbReference type="Gene3D" id="3.40.50.1820">
    <property type="entry name" value="alpha/beta hydrolase"/>
    <property type="match status" value="2"/>
</dbReference>
<keyword evidence="3" id="KW-0964">Secreted</keyword>
<organism evidence="6 7">
    <name type="scientific">Rhamnusium bicolor</name>
    <dbReference type="NCBI Taxonomy" id="1586634"/>
    <lineage>
        <taxon>Eukaryota</taxon>
        <taxon>Metazoa</taxon>
        <taxon>Ecdysozoa</taxon>
        <taxon>Arthropoda</taxon>
        <taxon>Hexapoda</taxon>
        <taxon>Insecta</taxon>
        <taxon>Pterygota</taxon>
        <taxon>Neoptera</taxon>
        <taxon>Endopterygota</taxon>
        <taxon>Coleoptera</taxon>
        <taxon>Polyphaga</taxon>
        <taxon>Cucujiformia</taxon>
        <taxon>Chrysomeloidea</taxon>
        <taxon>Cerambycidae</taxon>
        <taxon>Lepturinae</taxon>
        <taxon>Rhagiini</taxon>
        <taxon>Rhamnusium</taxon>
    </lineage>
</organism>
<dbReference type="Pfam" id="PF00151">
    <property type="entry name" value="Lipase"/>
    <property type="match status" value="1"/>
</dbReference>
<feature type="domain" description="Lipase" evidence="5">
    <location>
        <begin position="84"/>
        <end position="243"/>
    </location>
</feature>
<evidence type="ECO:0000256" key="1">
    <source>
        <dbReference type="ARBA" id="ARBA00004613"/>
    </source>
</evidence>
<evidence type="ECO:0000256" key="3">
    <source>
        <dbReference type="ARBA" id="ARBA00022525"/>
    </source>
</evidence>
<reference evidence="6" key="1">
    <citation type="journal article" date="2023" name="Insect Mol. Biol.">
        <title>Genome sequencing provides insights into the evolution of gene families encoding plant cell wall-degrading enzymes in longhorned beetles.</title>
        <authorList>
            <person name="Shin N.R."/>
            <person name="Okamura Y."/>
            <person name="Kirsch R."/>
            <person name="Pauchet Y."/>
        </authorList>
    </citation>
    <scope>NUCLEOTIDE SEQUENCE</scope>
    <source>
        <strain evidence="6">RBIC_L_NR</strain>
    </source>
</reference>